<feature type="region of interest" description="Disordered" evidence="1">
    <location>
        <begin position="80"/>
        <end position="102"/>
    </location>
</feature>
<gene>
    <name evidence="2" type="ORF">WJX75_004455</name>
</gene>
<keyword evidence="3" id="KW-1185">Reference proteome</keyword>
<name>A0ABR2YGM3_9CHLO</name>
<feature type="compositionally biased region" description="Basic and acidic residues" evidence="1">
    <location>
        <begin position="13"/>
        <end position="22"/>
    </location>
</feature>
<evidence type="ECO:0000313" key="2">
    <source>
        <dbReference type="EMBL" id="KAK9904877.1"/>
    </source>
</evidence>
<organism evidence="2 3">
    <name type="scientific">Coccomyxa subellipsoidea</name>
    <dbReference type="NCBI Taxonomy" id="248742"/>
    <lineage>
        <taxon>Eukaryota</taxon>
        <taxon>Viridiplantae</taxon>
        <taxon>Chlorophyta</taxon>
        <taxon>core chlorophytes</taxon>
        <taxon>Trebouxiophyceae</taxon>
        <taxon>Trebouxiophyceae incertae sedis</taxon>
        <taxon>Coccomyxaceae</taxon>
        <taxon>Coccomyxa</taxon>
    </lineage>
</organism>
<comment type="caution">
    <text evidence="2">The sequence shown here is derived from an EMBL/GenBank/DDBJ whole genome shotgun (WGS) entry which is preliminary data.</text>
</comment>
<feature type="region of interest" description="Disordered" evidence="1">
    <location>
        <begin position="1"/>
        <end position="25"/>
    </location>
</feature>
<evidence type="ECO:0000256" key="1">
    <source>
        <dbReference type="SAM" id="MobiDB-lite"/>
    </source>
</evidence>
<reference evidence="2 3" key="1">
    <citation type="journal article" date="2024" name="Nat. Commun.">
        <title>Phylogenomics reveals the evolutionary origins of lichenization in chlorophyte algae.</title>
        <authorList>
            <person name="Puginier C."/>
            <person name="Libourel C."/>
            <person name="Otte J."/>
            <person name="Skaloud P."/>
            <person name="Haon M."/>
            <person name="Grisel S."/>
            <person name="Petersen M."/>
            <person name="Berrin J.G."/>
            <person name="Delaux P.M."/>
            <person name="Dal Grande F."/>
            <person name="Keller J."/>
        </authorList>
    </citation>
    <scope>NUCLEOTIDE SEQUENCE [LARGE SCALE GENOMIC DNA]</scope>
    <source>
        <strain evidence="2 3">SAG 216-7</strain>
    </source>
</reference>
<protein>
    <submittedName>
        <fullName evidence="2">Uncharacterized protein</fullName>
    </submittedName>
</protein>
<proteinExistence type="predicted"/>
<evidence type="ECO:0000313" key="3">
    <source>
        <dbReference type="Proteomes" id="UP001491310"/>
    </source>
</evidence>
<accession>A0ABR2YGM3</accession>
<dbReference type="Proteomes" id="UP001491310">
    <property type="component" value="Unassembled WGS sequence"/>
</dbReference>
<sequence length="192" mass="20045">MQEAQERRKRLKSLRDDADVPEAHATGTGKLINPLLNELSNISSSPAFSFYSDPLAALNFCPGRLPASSLVSSGLFRRPGPSRGAHLSTHRGPMGSHGAPHRRSVLPGAKQHSGMDGRFGPLPIIQGAPDPHLVPRLQAHHTLLASYIRGEGTTAAAAAAVVQGRVRMAAGVEAEGAHPVEAGLGAAGEKRA</sequence>
<dbReference type="EMBL" id="JALJOT010000012">
    <property type="protein sequence ID" value="KAK9904877.1"/>
    <property type="molecule type" value="Genomic_DNA"/>
</dbReference>